<sequence>MNLQTPKVKFARRLDASFFRLFLYCFNTWTDGVPAIRQELLDLRSIWAEAGLPGDCPYVPSEDELRQHAQQYEDFEATQKLKMWLKVSLNTTSDGWFPNELWDDAKEANRAAYDEWMATARKLEAQGDDSMTVEKADKLWPFDAR</sequence>
<keyword evidence="2" id="KW-1185">Reference proteome</keyword>
<gene>
    <name evidence="1" type="ORF">AJ80_09225</name>
</gene>
<comment type="caution">
    <text evidence="1">The sequence shown here is derived from an EMBL/GenBank/DDBJ whole genome shotgun (WGS) entry which is preliminary data.</text>
</comment>
<organism evidence="1 2">
    <name type="scientific">Polytolypa hystricis (strain UAMH7299)</name>
    <dbReference type="NCBI Taxonomy" id="1447883"/>
    <lineage>
        <taxon>Eukaryota</taxon>
        <taxon>Fungi</taxon>
        <taxon>Dikarya</taxon>
        <taxon>Ascomycota</taxon>
        <taxon>Pezizomycotina</taxon>
        <taxon>Eurotiomycetes</taxon>
        <taxon>Eurotiomycetidae</taxon>
        <taxon>Onygenales</taxon>
        <taxon>Onygenales incertae sedis</taxon>
        <taxon>Polytolypa</taxon>
    </lineage>
</organism>
<dbReference type="PANTHER" id="PTHR36091:SF1">
    <property type="entry name" value="ALTERED INHERITANCE OF MITOCHONDRIA PROTEIN 9, MITOCHONDRIAL"/>
    <property type="match status" value="1"/>
</dbReference>
<dbReference type="Proteomes" id="UP000224634">
    <property type="component" value="Unassembled WGS sequence"/>
</dbReference>
<dbReference type="OrthoDB" id="2831558at2759"/>
<dbReference type="GO" id="GO:0005739">
    <property type="term" value="C:mitochondrion"/>
    <property type="evidence" value="ECO:0007669"/>
    <property type="project" value="TreeGrafter"/>
</dbReference>
<dbReference type="EMBL" id="PDNA01000258">
    <property type="protein sequence ID" value="PGH00171.1"/>
    <property type="molecule type" value="Genomic_DNA"/>
</dbReference>
<protein>
    <submittedName>
        <fullName evidence="1">Uncharacterized protein</fullName>
    </submittedName>
</protein>
<dbReference type="STRING" id="1447883.A0A2B7WUJ4"/>
<evidence type="ECO:0000313" key="2">
    <source>
        <dbReference type="Proteomes" id="UP000224634"/>
    </source>
</evidence>
<accession>A0A2B7WUJ4</accession>
<dbReference type="PANTHER" id="PTHR36091">
    <property type="entry name" value="ALTERED INHERITANCE OF MITOCHONDRIA PROTEIN 9, MITOCHONDRIAL"/>
    <property type="match status" value="1"/>
</dbReference>
<reference evidence="1 2" key="1">
    <citation type="submission" date="2017-10" db="EMBL/GenBank/DDBJ databases">
        <title>Comparative genomics in systemic dimorphic fungi from Ajellomycetaceae.</title>
        <authorList>
            <person name="Munoz J.F."/>
            <person name="Mcewen J.G."/>
            <person name="Clay O.K."/>
            <person name="Cuomo C.A."/>
        </authorList>
    </citation>
    <scope>NUCLEOTIDE SEQUENCE [LARGE SCALE GENOMIC DNA]</scope>
    <source>
        <strain evidence="1 2">UAMH7299</strain>
    </source>
</reference>
<dbReference type="InterPro" id="IPR051035">
    <property type="entry name" value="Mito_inheritance_9"/>
</dbReference>
<name>A0A2B7WUJ4_POLH7</name>
<evidence type="ECO:0000313" key="1">
    <source>
        <dbReference type="EMBL" id="PGH00171.1"/>
    </source>
</evidence>
<proteinExistence type="predicted"/>
<dbReference type="AlphaFoldDB" id="A0A2B7WUJ4"/>